<accession>A0ACC3SQW9</accession>
<proteinExistence type="predicted"/>
<organism evidence="1 2">
    <name type="scientific">Zalaria obscura</name>
    <dbReference type="NCBI Taxonomy" id="2024903"/>
    <lineage>
        <taxon>Eukaryota</taxon>
        <taxon>Fungi</taxon>
        <taxon>Dikarya</taxon>
        <taxon>Ascomycota</taxon>
        <taxon>Pezizomycotina</taxon>
        <taxon>Dothideomycetes</taxon>
        <taxon>Dothideomycetidae</taxon>
        <taxon>Dothideales</taxon>
        <taxon>Zalariaceae</taxon>
        <taxon>Zalaria</taxon>
    </lineage>
</organism>
<dbReference type="Proteomes" id="UP001320706">
    <property type="component" value="Unassembled WGS sequence"/>
</dbReference>
<protein>
    <submittedName>
        <fullName evidence="1">Uncharacterized protein</fullName>
    </submittedName>
</protein>
<evidence type="ECO:0000313" key="2">
    <source>
        <dbReference type="Proteomes" id="UP001320706"/>
    </source>
</evidence>
<reference evidence="1" key="1">
    <citation type="submission" date="2024-02" db="EMBL/GenBank/DDBJ databases">
        <title>Metagenome Assembled Genome of Zalaria obscura JY119.</title>
        <authorList>
            <person name="Vighnesh L."/>
            <person name="Jagadeeshwari U."/>
            <person name="Venkata Ramana C."/>
            <person name="Sasikala C."/>
        </authorList>
    </citation>
    <scope>NUCLEOTIDE SEQUENCE</scope>
    <source>
        <strain evidence="1">JY119</strain>
    </source>
</reference>
<keyword evidence="2" id="KW-1185">Reference proteome</keyword>
<evidence type="ECO:0000313" key="1">
    <source>
        <dbReference type="EMBL" id="KAK8219753.1"/>
    </source>
</evidence>
<sequence>MGFEVGLSALFLACASLISSSGLATSLAFGTLSTQPSFALDRPVHAAIPILASLGAAVLGLDRALNRFAAGANVSQKYAAALVPFLLAVVDFVMVRRHERHPLDDAEGSSLYDAVEKRVMRSLYRYLIPTAMLSFSGVVLSRTSIGPTSTYICPAISSSRTWIPALQHLELPLDFCIAICVDLLINITPPSFGVKRHSAVGWIFLISAFLVGIAGFLYYTLVSDDRLWISKIPPGFVWSLVRLDMLACFIAVSALLAVSSAGIMTATVVATFTISCVKATQWAWNNIHSFPPLSTKIQHKDYLKEASASANLTAAVNNYHARYQRAPPPGFSKWYDYASSRNAVIIDDFDGLNKDMLPFWSLSPAEIRQRTWQVISNPWNDVAGISIRNGKAEISPNVVPTHRWMLDGIIGIMDKFGQELPDMDLGFNLNDECRIAVPFEDIEPMREVGRRSGNTGSTLRDGFSSDRGRQWLPIPEEPNPDRPFREMSFQRTFYDFGSLGCSPGSPARTQRHWDEQSPVAERFTDART</sequence>
<dbReference type="EMBL" id="JAMKPW020000003">
    <property type="protein sequence ID" value="KAK8219753.1"/>
    <property type="molecule type" value="Genomic_DNA"/>
</dbReference>
<gene>
    <name evidence="1" type="ORF">M8818_000727</name>
</gene>
<comment type="caution">
    <text evidence="1">The sequence shown here is derived from an EMBL/GenBank/DDBJ whole genome shotgun (WGS) entry which is preliminary data.</text>
</comment>
<name>A0ACC3SQW9_9PEZI</name>